<dbReference type="Proteomes" id="UP000030687">
    <property type="component" value="Unassembled WGS sequence"/>
</dbReference>
<keyword evidence="3" id="KW-1185">Reference proteome</keyword>
<dbReference type="EMBL" id="KI535697">
    <property type="protein sequence ID" value="ESR66719.1"/>
    <property type="molecule type" value="Genomic_DNA"/>
</dbReference>
<dbReference type="KEGG" id="cic:CICLE_v10010198mg"/>
<organism evidence="2 3">
    <name type="scientific">Citrus clementina</name>
    <name type="common">Clementine</name>
    <name type="synonym">Citrus deliciosa x Citrus sinensis</name>
    <dbReference type="NCBI Taxonomy" id="85681"/>
    <lineage>
        <taxon>Eukaryota</taxon>
        <taxon>Viridiplantae</taxon>
        <taxon>Streptophyta</taxon>
        <taxon>Embryophyta</taxon>
        <taxon>Tracheophyta</taxon>
        <taxon>Spermatophyta</taxon>
        <taxon>Magnoliopsida</taxon>
        <taxon>eudicotyledons</taxon>
        <taxon>Gunneridae</taxon>
        <taxon>Pentapetalae</taxon>
        <taxon>rosids</taxon>
        <taxon>malvids</taxon>
        <taxon>Sapindales</taxon>
        <taxon>Rutaceae</taxon>
        <taxon>Aurantioideae</taxon>
        <taxon>Citrus</taxon>
    </lineage>
</organism>
<dbReference type="InterPro" id="IPR044206">
    <property type="entry name" value="EGC1/2"/>
</dbReference>
<evidence type="ECO:0000256" key="1">
    <source>
        <dbReference type="SAM" id="SignalP"/>
    </source>
</evidence>
<evidence type="ECO:0000313" key="3">
    <source>
        <dbReference type="Proteomes" id="UP000030687"/>
    </source>
</evidence>
<sequence length="77" mass="8597">MGIEIRIFMMISIMLCLRSAVHAAQGNAVYHPPPHKQIKKIWKASACFGKRENGRMVAGVIDALWSKGKACGRRCEQ</sequence>
<keyword evidence="1" id="KW-0732">Signal</keyword>
<dbReference type="GO" id="GO:0048046">
    <property type="term" value="C:apoplast"/>
    <property type="evidence" value="ECO:0007669"/>
    <property type="project" value="InterPro"/>
</dbReference>
<dbReference type="Gramene" id="ESR66719">
    <property type="protein sequence ID" value="ESR66719"/>
    <property type="gene ID" value="CICLE_v10010198mg"/>
</dbReference>
<dbReference type="PANTHER" id="PTHR47295:SF5">
    <property type="entry name" value="EG45-LIKE DOMAIN CONTAINING PROTEIN 2"/>
    <property type="match status" value="1"/>
</dbReference>
<reference evidence="2 3" key="1">
    <citation type="submission" date="2013-10" db="EMBL/GenBank/DDBJ databases">
        <authorList>
            <consortium name="International Citrus Genome Consortium"/>
            <person name="Jenkins J."/>
            <person name="Schmutz J."/>
            <person name="Prochnik S."/>
            <person name="Rokhsar D."/>
            <person name="Gmitter F."/>
            <person name="Ollitrault P."/>
            <person name="Machado M."/>
            <person name="Talon M."/>
            <person name="Wincker P."/>
            <person name="Jaillon O."/>
            <person name="Morgante M."/>
        </authorList>
    </citation>
    <scope>NUCLEOTIDE SEQUENCE</scope>
    <source>
        <strain evidence="3">cv. Clemenules</strain>
    </source>
</reference>
<feature type="chain" id="PRO_5004729006" evidence="1">
    <location>
        <begin position="24"/>
        <end position="77"/>
    </location>
</feature>
<feature type="signal peptide" evidence="1">
    <location>
        <begin position="1"/>
        <end position="23"/>
    </location>
</feature>
<proteinExistence type="predicted"/>
<dbReference type="PANTHER" id="PTHR47295">
    <property type="entry name" value="EG45-LIKE DOMAIN CONTAINING PROTEIN 1-RELATED"/>
    <property type="match status" value="1"/>
</dbReference>
<protein>
    <submittedName>
        <fullName evidence="2">Uncharacterized protein</fullName>
    </submittedName>
</protein>
<dbReference type="GO" id="GO:0009627">
    <property type="term" value="P:systemic acquired resistance"/>
    <property type="evidence" value="ECO:0007669"/>
    <property type="project" value="InterPro"/>
</dbReference>
<dbReference type="InParanoid" id="V4WJ01"/>
<accession>V4WJ01</accession>
<evidence type="ECO:0000313" key="2">
    <source>
        <dbReference type="EMBL" id="ESR66719.1"/>
    </source>
</evidence>
<dbReference type="AlphaFoldDB" id="V4WJ01"/>
<gene>
    <name evidence="2" type="ORF">CICLE_v10010198mg</name>
</gene>
<name>V4WJ01_CITCL</name>